<keyword evidence="2" id="KW-1185">Reference proteome</keyword>
<evidence type="ECO:0000313" key="2">
    <source>
        <dbReference type="Proteomes" id="UP000826195"/>
    </source>
</evidence>
<sequence>MSPLNVIAIVPVPEKPLCHQKKDLKARWAPEVKQRFSGSLGEEILKKARACFDRSFHRIDRSQHGGSCGLQDAMIELLRSTNSTSVHWYFYCIH</sequence>
<gene>
    <name evidence="1" type="ORF">KQX54_006495</name>
</gene>
<dbReference type="EMBL" id="JAHXZJ010001119">
    <property type="protein sequence ID" value="KAH0553962.1"/>
    <property type="molecule type" value="Genomic_DNA"/>
</dbReference>
<name>A0AAV7ILD8_COTGL</name>
<comment type="caution">
    <text evidence="1">The sequence shown here is derived from an EMBL/GenBank/DDBJ whole genome shotgun (WGS) entry which is preliminary data.</text>
</comment>
<dbReference type="Proteomes" id="UP000826195">
    <property type="component" value="Unassembled WGS sequence"/>
</dbReference>
<organism evidence="1 2">
    <name type="scientific">Cotesia glomerata</name>
    <name type="common">Lepidopteran parasitic wasp</name>
    <name type="synonym">Apanteles glomeratus</name>
    <dbReference type="NCBI Taxonomy" id="32391"/>
    <lineage>
        <taxon>Eukaryota</taxon>
        <taxon>Metazoa</taxon>
        <taxon>Ecdysozoa</taxon>
        <taxon>Arthropoda</taxon>
        <taxon>Hexapoda</taxon>
        <taxon>Insecta</taxon>
        <taxon>Pterygota</taxon>
        <taxon>Neoptera</taxon>
        <taxon>Endopterygota</taxon>
        <taxon>Hymenoptera</taxon>
        <taxon>Apocrita</taxon>
        <taxon>Ichneumonoidea</taxon>
        <taxon>Braconidae</taxon>
        <taxon>Microgastrinae</taxon>
        <taxon>Cotesia</taxon>
    </lineage>
</organism>
<protein>
    <submittedName>
        <fullName evidence="1">Uncharacterized protein</fullName>
    </submittedName>
</protein>
<proteinExistence type="predicted"/>
<accession>A0AAV7ILD8</accession>
<evidence type="ECO:0000313" key="1">
    <source>
        <dbReference type="EMBL" id="KAH0553962.1"/>
    </source>
</evidence>
<reference evidence="1 2" key="1">
    <citation type="journal article" date="2021" name="J. Hered.">
        <title>A chromosome-level genome assembly of the parasitoid wasp, Cotesia glomerata (Hymenoptera: Braconidae).</title>
        <authorList>
            <person name="Pinto B.J."/>
            <person name="Weis J.J."/>
            <person name="Gamble T."/>
            <person name="Ode P.J."/>
            <person name="Paul R."/>
            <person name="Zaspel J.M."/>
        </authorList>
    </citation>
    <scope>NUCLEOTIDE SEQUENCE [LARGE SCALE GENOMIC DNA]</scope>
    <source>
        <strain evidence="1">CgM1</strain>
    </source>
</reference>
<dbReference type="AlphaFoldDB" id="A0AAV7ILD8"/>